<name>A0A4P1RU06_LUPAN</name>
<gene>
    <name evidence="2" type="ORF">TanjilG_31311</name>
</gene>
<dbReference type="PANTHER" id="PTHR10015:SF427">
    <property type="entry name" value="HEAT SHOCK FACTOR PROTEIN"/>
    <property type="match status" value="1"/>
</dbReference>
<keyword evidence="1" id="KW-0175">Coiled coil</keyword>
<dbReference type="GO" id="GO:0034605">
    <property type="term" value="P:cellular response to heat"/>
    <property type="evidence" value="ECO:0007669"/>
    <property type="project" value="TreeGrafter"/>
</dbReference>
<keyword evidence="3" id="KW-1185">Reference proteome</keyword>
<dbReference type="Proteomes" id="UP000188354">
    <property type="component" value="Chromosome LG01"/>
</dbReference>
<dbReference type="PANTHER" id="PTHR10015">
    <property type="entry name" value="HEAT SHOCK TRANSCRIPTION FACTOR"/>
    <property type="match status" value="1"/>
</dbReference>
<evidence type="ECO:0008006" key="4">
    <source>
        <dbReference type="Google" id="ProtNLM"/>
    </source>
</evidence>
<dbReference type="GO" id="GO:0003700">
    <property type="term" value="F:DNA-binding transcription factor activity"/>
    <property type="evidence" value="ECO:0007669"/>
    <property type="project" value="TreeGrafter"/>
</dbReference>
<organism evidence="2 3">
    <name type="scientific">Lupinus angustifolius</name>
    <name type="common">Narrow-leaved blue lupine</name>
    <dbReference type="NCBI Taxonomy" id="3871"/>
    <lineage>
        <taxon>Eukaryota</taxon>
        <taxon>Viridiplantae</taxon>
        <taxon>Streptophyta</taxon>
        <taxon>Embryophyta</taxon>
        <taxon>Tracheophyta</taxon>
        <taxon>Spermatophyta</taxon>
        <taxon>Magnoliopsida</taxon>
        <taxon>eudicotyledons</taxon>
        <taxon>Gunneridae</taxon>
        <taxon>Pentapetalae</taxon>
        <taxon>rosids</taxon>
        <taxon>fabids</taxon>
        <taxon>Fabales</taxon>
        <taxon>Fabaceae</taxon>
        <taxon>Papilionoideae</taxon>
        <taxon>50 kb inversion clade</taxon>
        <taxon>genistoids sensu lato</taxon>
        <taxon>core genistoids</taxon>
        <taxon>Genisteae</taxon>
        <taxon>Lupinus</taxon>
    </lineage>
</organism>
<dbReference type="GO" id="GO:0005634">
    <property type="term" value="C:nucleus"/>
    <property type="evidence" value="ECO:0007669"/>
    <property type="project" value="TreeGrafter"/>
</dbReference>
<dbReference type="GO" id="GO:0006357">
    <property type="term" value="P:regulation of transcription by RNA polymerase II"/>
    <property type="evidence" value="ECO:0007669"/>
    <property type="project" value="TreeGrafter"/>
</dbReference>
<proteinExistence type="predicted"/>
<dbReference type="Gramene" id="OIW18191">
    <property type="protein sequence ID" value="OIW18191"/>
    <property type="gene ID" value="TanjilG_31311"/>
</dbReference>
<dbReference type="GO" id="GO:0000978">
    <property type="term" value="F:RNA polymerase II cis-regulatory region sequence-specific DNA binding"/>
    <property type="evidence" value="ECO:0007669"/>
    <property type="project" value="TreeGrafter"/>
</dbReference>
<reference evidence="2 3" key="1">
    <citation type="journal article" date="2017" name="Plant Biotechnol. J.">
        <title>A comprehensive draft genome sequence for lupin (Lupinus angustifolius), an emerging health food: insights into plant-microbe interactions and legume evolution.</title>
        <authorList>
            <person name="Hane J.K."/>
            <person name="Ming Y."/>
            <person name="Kamphuis L.G."/>
            <person name="Nelson M.N."/>
            <person name="Garg G."/>
            <person name="Atkins C.A."/>
            <person name="Bayer P.E."/>
            <person name="Bravo A."/>
            <person name="Bringans S."/>
            <person name="Cannon S."/>
            <person name="Edwards D."/>
            <person name="Foley R."/>
            <person name="Gao L.L."/>
            <person name="Harrison M.J."/>
            <person name="Huang W."/>
            <person name="Hurgobin B."/>
            <person name="Li S."/>
            <person name="Liu C.W."/>
            <person name="McGrath A."/>
            <person name="Morahan G."/>
            <person name="Murray J."/>
            <person name="Weller J."/>
            <person name="Jian J."/>
            <person name="Singh K.B."/>
        </authorList>
    </citation>
    <scope>NUCLEOTIDE SEQUENCE [LARGE SCALE GENOMIC DNA]</scope>
    <source>
        <strain evidence="3">cv. Tanjil</strain>
        <tissue evidence="2">Whole plant</tissue>
    </source>
</reference>
<evidence type="ECO:0000313" key="2">
    <source>
        <dbReference type="EMBL" id="OIW18191.1"/>
    </source>
</evidence>
<dbReference type="STRING" id="3871.A0A4P1RU06"/>
<evidence type="ECO:0000256" key="1">
    <source>
        <dbReference type="SAM" id="Coils"/>
    </source>
</evidence>
<sequence>MFSLYYESLTFILDAGDWVMVRFTVYGLYGFAYSGFRKVDPDRWEFAHEGFLRGQKQFLKSISRQKPAHVNGCNKETCQVQNSPVGKCVEVGNFGLEEQVERLKRDKNVIMQEIVRLRQQQQTTDNQLQTVGQHVQVMEQRQQQMMSFLAKAMHSPGFLPQFVQQQNESNRQFTEINRKRRSHMQEEDSVATKNLHSVAKYQPFIDEAAKALFLQISQMNNSTRMESTIKNPDAFIANDFPSAVALDNCSSSTLVSGLTLSEVLPTSVRSYTAVESQLPVNCMSKSRTEVQSSPAVLTDCVRASEIPQLTAHNCQDNVLDFGEVQGMGTESSFINSGLNFAGLDIGNVEEINMMPTVLYETLSVEADAFLPDADGISMLPGMNDGLWDEPVLNHERVEEYIFKVKGSSLRCLKALNQAEEEYSSVEGKFHACIEESAQGKRSSEQFNFDGAAAIDGDAAVDSSIEEE</sequence>
<protein>
    <recommendedName>
        <fullName evidence="4">HSF-type DNA-binding domain-containing protein</fullName>
    </recommendedName>
</protein>
<dbReference type="AlphaFoldDB" id="A0A4P1RU06"/>
<accession>A0A4P1RU06</accession>
<evidence type="ECO:0000313" key="3">
    <source>
        <dbReference type="Proteomes" id="UP000188354"/>
    </source>
</evidence>
<dbReference type="EMBL" id="CM007361">
    <property type="protein sequence ID" value="OIW18191.1"/>
    <property type="molecule type" value="Genomic_DNA"/>
</dbReference>
<feature type="coiled-coil region" evidence="1">
    <location>
        <begin position="93"/>
        <end position="120"/>
    </location>
</feature>